<dbReference type="AlphaFoldDB" id="U5QHS9"/>
<protein>
    <submittedName>
        <fullName evidence="1">Uncharacterized protein</fullName>
    </submittedName>
</protein>
<keyword evidence="2" id="KW-1185">Reference proteome</keyword>
<reference evidence="1 2" key="1">
    <citation type="journal article" date="2013" name="PLoS ONE">
        <title>Cultivation and Complete Genome Sequencing of Gloeobacter kilaueensis sp. nov., from a Lava Cave in Kilauea Caldera, Hawai'i.</title>
        <authorList>
            <person name="Saw J.H."/>
            <person name="Schatz M."/>
            <person name="Brown M.V."/>
            <person name="Kunkel D.D."/>
            <person name="Foster J.S."/>
            <person name="Shick H."/>
            <person name="Christensen S."/>
            <person name="Hou S."/>
            <person name="Wan X."/>
            <person name="Donachie S.P."/>
        </authorList>
    </citation>
    <scope>NUCLEOTIDE SEQUENCE [LARGE SCALE GENOMIC DNA]</scope>
    <source>
        <strain evidence="2">JS</strain>
    </source>
</reference>
<sequence>MANNGFALTSAKEGVWFDFAGNGKKVHTAWPIVGSDDAFLVLDRNGNGIIDDGTELFGNFSPQPDSGSPNGFAALAEYDKSENGGDSDGFITAADKIYSSLLLWTDINHNGISESSEMLPLSSSDVSRISLNYKESRKVDQYGNQFRYRSRVFDGAENSVGRWAWDVIFQVLP</sequence>
<evidence type="ECO:0000313" key="1">
    <source>
        <dbReference type="EMBL" id="AGY58532.1"/>
    </source>
</evidence>
<dbReference type="EMBL" id="CP003587">
    <property type="protein sequence ID" value="AGY58532.1"/>
    <property type="molecule type" value="Genomic_DNA"/>
</dbReference>
<dbReference type="STRING" id="1183438.GKIL_2286"/>
<evidence type="ECO:0000313" key="2">
    <source>
        <dbReference type="Proteomes" id="UP000017396"/>
    </source>
</evidence>
<gene>
    <name evidence="1" type="ORF">GKIL_2286</name>
</gene>
<dbReference type="PANTHER" id="PTHR39431:SF1">
    <property type="entry name" value="FRPA_C-RELATED PROTEIN"/>
    <property type="match status" value="1"/>
</dbReference>
<dbReference type="Proteomes" id="UP000017396">
    <property type="component" value="Chromosome"/>
</dbReference>
<accession>U5QHS9</accession>
<dbReference type="KEGG" id="glj:GKIL_2286"/>
<proteinExistence type="predicted"/>
<dbReference type="HOGENOM" id="CLU_107533_0_0_3"/>
<organism evidence="1 2">
    <name type="scientific">Gloeobacter kilaueensis (strain ATCC BAA-2537 / CCAP 1431/1 / ULC 316 / JS1)</name>
    <dbReference type="NCBI Taxonomy" id="1183438"/>
    <lineage>
        <taxon>Bacteria</taxon>
        <taxon>Bacillati</taxon>
        <taxon>Cyanobacteriota</taxon>
        <taxon>Cyanophyceae</taxon>
        <taxon>Gloeobacterales</taxon>
        <taxon>Gloeobacteraceae</taxon>
        <taxon>Gloeobacter</taxon>
    </lineage>
</organism>
<name>U5QHS9_GLOK1</name>
<dbReference type="PANTHER" id="PTHR39431">
    <property type="entry name" value="FRPA/C-RELATED PROTEIN"/>
    <property type="match status" value="1"/>
</dbReference>
<dbReference type="eggNOG" id="COG3191">
    <property type="taxonomic scope" value="Bacteria"/>
</dbReference>
<dbReference type="PATRIC" id="fig|1183438.3.peg.2246"/>